<name>A0A7T4R1M1_9GAMM</name>
<keyword evidence="2" id="KW-1185">Reference proteome</keyword>
<dbReference type="EMBL" id="CP066167">
    <property type="protein sequence ID" value="QQD18674.1"/>
    <property type="molecule type" value="Genomic_DNA"/>
</dbReference>
<sequence>MNGLMTGHKDKAQGKIAFSLMVVVQNALSHAWQILLQEVEKGQFSICESHEDEITEKLYMILCEVQARDPEVVKGLSGFETPAREANLRNYRGDKLDCQPDLTFRPPRARITTSNTAITGIFVECKPIDSRHPIGSTYCKAGISRFICGDYAWAVDRAMMLGYVRNICHLPNGLSFVLSQHKAKTDYQVKALPTMAGRASAREEVYCSQHGRSMPGMYLAGKAPSITLHHLWLYPEKPCENSKCKV</sequence>
<evidence type="ECO:0000313" key="2">
    <source>
        <dbReference type="Proteomes" id="UP000596063"/>
    </source>
</evidence>
<dbReference type="RefSeq" id="WP_198570165.1">
    <property type="nucleotide sequence ID" value="NZ_CP066167.1"/>
</dbReference>
<gene>
    <name evidence="1" type="ORF">I6N98_02020</name>
</gene>
<dbReference type="AlphaFoldDB" id="A0A7T4R1M1"/>
<dbReference type="Proteomes" id="UP000596063">
    <property type="component" value="Chromosome"/>
</dbReference>
<protein>
    <submittedName>
        <fullName evidence="1">Uncharacterized protein</fullName>
    </submittedName>
</protein>
<reference evidence="1 2" key="1">
    <citation type="submission" date="2020-12" db="EMBL/GenBank/DDBJ databases">
        <authorList>
            <person name="Shan Y."/>
        </authorList>
    </citation>
    <scope>NUCLEOTIDE SEQUENCE [LARGE SCALE GENOMIC DNA]</scope>
    <source>
        <strain evidence="2">csc3.9</strain>
    </source>
</reference>
<organism evidence="1 2">
    <name type="scientific">Spongiibacter nanhainus</name>
    <dbReference type="NCBI Taxonomy" id="2794344"/>
    <lineage>
        <taxon>Bacteria</taxon>
        <taxon>Pseudomonadati</taxon>
        <taxon>Pseudomonadota</taxon>
        <taxon>Gammaproteobacteria</taxon>
        <taxon>Cellvibrionales</taxon>
        <taxon>Spongiibacteraceae</taxon>
        <taxon>Spongiibacter</taxon>
    </lineage>
</organism>
<dbReference type="KEGG" id="snan:I6N98_02020"/>
<evidence type="ECO:0000313" key="1">
    <source>
        <dbReference type="EMBL" id="QQD18674.1"/>
    </source>
</evidence>
<proteinExistence type="predicted"/>
<accession>A0A7T4R1M1</accession>